<dbReference type="InterPro" id="IPR013783">
    <property type="entry name" value="Ig-like_fold"/>
</dbReference>
<feature type="domain" description="HYDIN/VesB/CFA65-like Ig-like" evidence="6">
    <location>
        <begin position="121"/>
        <end position="210"/>
    </location>
</feature>
<keyword evidence="5" id="KW-0966">Cell projection</keyword>
<dbReference type="NCBIfam" id="NF012200">
    <property type="entry name" value="choice_anch_D"/>
    <property type="match status" value="2"/>
</dbReference>
<evidence type="ECO:0000256" key="3">
    <source>
        <dbReference type="ARBA" id="ARBA00022490"/>
    </source>
</evidence>
<comment type="caution">
    <text evidence="7">The sequence shown here is derived from an EMBL/GenBank/DDBJ whole genome shotgun (WGS) entry which is preliminary data.</text>
</comment>
<feature type="domain" description="HYDIN/VesB/CFA65-like Ig-like" evidence="6">
    <location>
        <begin position="20"/>
        <end position="109"/>
    </location>
</feature>
<dbReference type="PANTHER" id="PTHR46127:SF1">
    <property type="entry name" value="CILIA- AND FLAGELLA-ASSOCIATED PROTEIN 65"/>
    <property type="match status" value="1"/>
</dbReference>
<dbReference type="GO" id="GO:0005929">
    <property type="term" value="C:cilium"/>
    <property type="evidence" value="ECO:0007669"/>
    <property type="project" value="UniProtKB-SubCell"/>
</dbReference>
<evidence type="ECO:0000256" key="1">
    <source>
        <dbReference type="ARBA" id="ARBA00004138"/>
    </source>
</evidence>
<accession>X1RN52</accession>
<proteinExistence type="predicted"/>
<dbReference type="InterPro" id="IPR053879">
    <property type="entry name" value="HYDIN_VesB_CFA65-like_Ig"/>
</dbReference>
<dbReference type="InterPro" id="IPR052614">
    <property type="entry name" value="CFAP65"/>
</dbReference>
<keyword evidence="4" id="KW-0969">Cilium</keyword>
<comment type="subcellular location">
    <subcellularLocation>
        <location evidence="1">Cell projection</location>
        <location evidence="1">Cilium</location>
    </subcellularLocation>
    <subcellularLocation>
        <location evidence="2">Cytoplasm</location>
    </subcellularLocation>
</comment>
<evidence type="ECO:0000259" key="6">
    <source>
        <dbReference type="Pfam" id="PF22544"/>
    </source>
</evidence>
<evidence type="ECO:0000256" key="2">
    <source>
        <dbReference type="ARBA" id="ARBA00004496"/>
    </source>
</evidence>
<dbReference type="Gene3D" id="2.60.40.10">
    <property type="entry name" value="Immunoglobulins"/>
    <property type="match status" value="2"/>
</dbReference>
<keyword evidence="3" id="KW-0963">Cytoplasm</keyword>
<dbReference type="EMBL" id="BARW01014962">
    <property type="protein sequence ID" value="GAI82068.1"/>
    <property type="molecule type" value="Genomic_DNA"/>
</dbReference>
<reference evidence="7" key="1">
    <citation type="journal article" date="2014" name="Front. Microbiol.">
        <title>High frequency of phylogenetically diverse reductive dehalogenase-homologous genes in deep subseafloor sedimentary metagenomes.</title>
        <authorList>
            <person name="Kawai M."/>
            <person name="Futagami T."/>
            <person name="Toyoda A."/>
            <person name="Takaki Y."/>
            <person name="Nishi S."/>
            <person name="Hori S."/>
            <person name="Arai W."/>
            <person name="Tsubouchi T."/>
            <person name="Morono Y."/>
            <person name="Uchiyama I."/>
            <person name="Ito T."/>
            <person name="Fujiyama A."/>
            <person name="Inagaki F."/>
            <person name="Takami H."/>
        </authorList>
    </citation>
    <scope>NUCLEOTIDE SEQUENCE</scope>
    <source>
        <strain evidence="7">Expedition CK06-06</strain>
    </source>
</reference>
<protein>
    <recommendedName>
        <fullName evidence="6">HYDIN/VesB/CFA65-like Ig-like domain-containing protein</fullName>
    </recommendedName>
</protein>
<sequence>MTGAVSDGLFTIQAIATRIISLSGDLNFGNVQVGTTSTKTLTISNSGNSTLTVTSISYPTGFSGSWSGTISAGGSNNVPVTFSPTQDLPYSGTLIVNSNATSGTNTKSLSGTGTQIPTRIISLSGDLNFGNVQVGTTSTKTLTISNSGNSTLTVTSISYPTGFSGSWSGTISAGGSNNVPVTFSPTQDLPYSGTLIVNSNATSGTNTKSLSGTGVPSTYSPQVTNNNASSVTTTSAQLNGTLVDTGGLACQVWFEYGKTTSYGSSTTKQAKSTTGSLALP</sequence>
<evidence type="ECO:0000256" key="5">
    <source>
        <dbReference type="ARBA" id="ARBA00023273"/>
    </source>
</evidence>
<dbReference type="GO" id="GO:0005737">
    <property type="term" value="C:cytoplasm"/>
    <property type="evidence" value="ECO:0007669"/>
    <property type="project" value="UniProtKB-SubCell"/>
</dbReference>
<dbReference type="PANTHER" id="PTHR46127">
    <property type="entry name" value="CILIA- AND FLAGELLA-ASSOCIATED PROTEIN 65"/>
    <property type="match status" value="1"/>
</dbReference>
<dbReference type="AlphaFoldDB" id="X1RN52"/>
<name>X1RN52_9ZZZZ</name>
<dbReference type="Pfam" id="PF22544">
    <property type="entry name" value="HYDIN_VesB_CFA65-like_Ig"/>
    <property type="match status" value="2"/>
</dbReference>
<gene>
    <name evidence="7" type="ORF">S12H4_26383</name>
</gene>
<organism evidence="7">
    <name type="scientific">marine sediment metagenome</name>
    <dbReference type="NCBI Taxonomy" id="412755"/>
    <lineage>
        <taxon>unclassified sequences</taxon>
        <taxon>metagenomes</taxon>
        <taxon>ecological metagenomes</taxon>
    </lineage>
</organism>
<evidence type="ECO:0000313" key="7">
    <source>
        <dbReference type="EMBL" id="GAI82068.1"/>
    </source>
</evidence>
<evidence type="ECO:0000256" key="4">
    <source>
        <dbReference type="ARBA" id="ARBA00023069"/>
    </source>
</evidence>